<dbReference type="AlphaFoldDB" id="A0AAP2ZCD0"/>
<dbReference type="Gene3D" id="3.90.76.10">
    <property type="entry name" value="Dipeptide-binding Protein, Domain 1"/>
    <property type="match status" value="1"/>
</dbReference>
<name>A0AAP2ZCD0_9EURY</name>
<dbReference type="RefSeq" id="WP_342810326.1">
    <property type="nucleotide sequence ID" value="NZ_JAOPJZ010000027.1"/>
</dbReference>
<dbReference type="Proteomes" id="UP001321047">
    <property type="component" value="Unassembled WGS sequence"/>
</dbReference>
<comment type="caution">
    <text evidence="5">The sequence shown here is derived from an EMBL/GenBank/DDBJ whole genome shotgun (WGS) entry which is preliminary data.</text>
</comment>
<sequence length="434" mass="49402">MFEIREGVPFHDGGEMTAEDVVYTLDRMMAIDQGYSSLWREVIDVGAAEARDENTIAIELDFEYGPFVATLVQLFIVDSETVSENEVDGDWGEEYLSDNVAGTGAYLLESWSSGEEMVYTQFEDYWQGWDDDQVARARTPVISEEGTITQMMQQGDAHMTSQFLSTDNYEEMAAMDGVWVPEEPQWQLFHMPMNTQKEPLDDVHVRRAMVYAFNYQSAVDDIFRGGNVAAGPVPVGMPGHNDDIDPHEQDLDAAMDEIEASSYTVEEINEIGMEHYYIADDDVQRQIHLLFNQGLNEIGIELEGSAQTWATITDVAANPETTPHFTNIFRTATVPTPDGHTYMMFHQEESGSYVAMTWNEDDDLANILEDARSTADEEERLQRYMDAQERIVDQAYSISVANPPYRIGISEDIDGWSYRGILSFDFNWYDLHWQ</sequence>
<dbReference type="GO" id="GO:1904680">
    <property type="term" value="F:peptide transmembrane transporter activity"/>
    <property type="evidence" value="ECO:0007669"/>
    <property type="project" value="TreeGrafter"/>
</dbReference>
<reference evidence="5 6" key="1">
    <citation type="submission" date="2022-09" db="EMBL/GenBank/DDBJ databases">
        <title>Enrichment on poylsaccharides allowed isolation of novel metabolic and taxonomic groups of Haloarchaea.</title>
        <authorList>
            <person name="Sorokin D.Y."/>
            <person name="Elcheninov A.G."/>
            <person name="Khizhniak T.V."/>
            <person name="Kolganova T.V."/>
            <person name="Kublanov I.V."/>
        </authorList>
    </citation>
    <scope>NUCLEOTIDE SEQUENCE [LARGE SCALE GENOMIC DNA]</scope>
    <source>
        <strain evidence="5 6">AArc-curdl1</strain>
    </source>
</reference>
<keyword evidence="3" id="KW-0732">Signal</keyword>
<dbReference type="GO" id="GO:0015833">
    <property type="term" value="P:peptide transport"/>
    <property type="evidence" value="ECO:0007669"/>
    <property type="project" value="TreeGrafter"/>
</dbReference>
<protein>
    <submittedName>
        <fullName evidence="5">ABC transporter substrate-binding protein</fullName>
    </submittedName>
</protein>
<dbReference type="EMBL" id="JAOPJZ010000027">
    <property type="protein sequence ID" value="MCU4754020.1"/>
    <property type="molecule type" value="Genomic_DNA"/>
</dbReference>
<dbReference type="InterPro" id="IPR000914">
    <property type="entry name" value="SBP_5_dom"/>
</dbReference>
<evidence type="ECO:0000313" key="6">
    <source>
        <dbReference type="Proteomes" id="UP001321047"/>
    </source>
</evidence>
<dbReference type="GO" id="GO:0043190">
    <property type="term" value="C:ATP-binding cassette (ABC) transporter complex"/>
    <property type="evidence" value="ECO:0007669"/>
    <property type="project" value="InterPro"/>
</dbReference>
<keyword evidence="2" id="KW-0813">Transport</keyword>
<dbReference type="Gene3D" id="3.40.190.10">
    <property type="entry name" value="Periplasmic binding protein-like II"/>
    <property type="match status" value="1"/>
</dbReference>
<proteinExistence type="inferred from homology"/>
<evidence type="ECO:0000313" key="5">
    <source>
        <dbReference type="EMBL" id="MCU4754020.1"/>
    </source>
</evidence>
<evidence type="ECO:0000256" key="3">
    <source>
        <dbReference type="ARBA" id="ARBA00022729"/>
    </source>
</evidence>
<dbReference type="GO" id="GO:0042597">
    <property type="term" value="C:periplasmic space"/>
    <property type="evidence" value="ECO:0007669"/>
    <property type="project" value="UniProtKB-ARBA"/>
</dbReference>
<dbReference type="SUPFAM" id="SSF53850">
    <property type="entry name" value="Periplasmic binding protein-like II"/>
    <property type="match status" value="1"/>
</dbReference>
<evidence type="ECO:0000259" key="4">
    <source>
        <dbReference type="Pfam" id="PF00496"/>
    </source>
</evidence>
<dbReference type="PANTHER" id="PTHR30290:SF9">
    <property type="entry name" value="OLIGOPEPTIDE-BINDING PROTEIN APPA"/>
    <property type="match status" value="1"/>
</dbReference>
<dbReference type="CDD" id="cd08512">
    <property type="entry name" value="PBP2_NikA_DppA_OppA_like_7"/>
    <property type="match status" value="1"/>
</dbReference>
<evidence type="ECO:0000256" key="2">
    <source>
        <dbReference type="ARBA" id="ARBA00022448"/>
    </source>
</evidence>
<dbReference type="PIRSF" id="PIRSF002741">
    <property type="entry name" value="MppA"/>
    <property type="match status" value="1"/>
</dbReference>
<comment type="similarity">
    <text evidence="1">Belongs to the bacterial solute-binding protein 5 family.</text>
</comment>
<gene>
    <name evidence="5" type="ORF">OB919_18900</name>
</gene>
<dbReference type="Pfam" id="PF00496">
    <property type="entry name" value="SBP_bac_5"/>
    <property type="match status" value="1"/>
</dbReference>
<dbReference type="Gene3D" id="3.10.105.10">
    <property type="entry name" value="Dipeptide-binding Protein, Domain 3"/>
    <property type="match status" value="1"/>
</dbReference>
<accession>A0AAP2ZCD0</accession>
<dbReference type="PANTHER" id="PTHR30290">
    <property type="entry name" value="PERIPLASMIC BINDING COMPONENT OF ABC TRANSPORTER"/>
    <property type="match status" value="1"/>
</dbReference>
<dbReference type="InterPro" id="IPR030678">
    <property type="entry name" value="Peptide/Ni-bd"/>
</dbReference>
<organism evidence="5 6">
    <name type="scientific">Natronosalvus hydrolyticus</name>
    <dbReference type="NCBI Taxonomy" id="2979988"/>
    <lineage>
        <taxon>Archaea</taxon>
        <taxon>Methanobacteriati</taxon>
        <taxon>Methanobacteriota</taxon>
        <taxon>Stenosarchaea group</taxon>
        <taxon>Halobacteria</taxon>
        <taxon>Halobacteriales</taxon>
        <taxon>Natrialbaceae</taxon>
        <taxon>Natronosalvus</taxon>
    </lineage>
</organism>
<dbReference type="InterPro" id="IPR039424">
    <property type="entry name" value="SBP_5"/>
</dbReference>
<keyword evidence="6" id="KW-1185">Reference proteome</keyword>
<evidence type="ECO:0000256" key="1">
    <source>
        <dbReference type="ARBA" id="ARBA00005695"/>
    </source>
</evidence>
<feature type="domain" description="Solute-binding protein family 5" evidence="4">
    <location>
        <begin position="2"/>
        <end position="350"/>
    </location>
</feature>